<dbReference type="GO" id="GO:0015112">
    <property type="term" value="F:nitrate transmembrane transporter activity"/>
    <property type="evidence" value="ECO:0007669"/>
    <property type="project" value="InterPro"/>
</dbReference>
<dbReference type="GO" id="GO:1990904">
    <property type="term" value="C:ribonucleoprotein complex"/>
    <property type="evidence" value="ECO:0007669"/>
    <property type="project" value="UniProtKB-KW"/>
</dbReference>
<dbReference type="GO" id="GO:0016020">
    <property type="term" value="C:membrane"/>
    <property type="evidence" value="ECO:0007669"/>
    <property type="project" value="UniProtKB-SubCell"/>
</dbReference>
<dbReference type="GO" id="GO:0005840">
    <property type="term" value="C:ribosome"/>
    <property type="evidence" value="ECO:0007669"/>
    <property type="project" value="UniProtKB-KW"/>
</dbReference>
<evidence type="ECO:0000313" key="16">
    <source>
        <dbReference type="Proteomes" id="UP000016926"/>
    </source>
</evidence>
<evidence type="ECO:0000256" key="7">
    <source>
        <dbReference type="ARBA" id="ARBA00022989"/>
    </source>
</evidence>
<evidence type="ECO:0000256" key="6">
    <source>
        <dbReference type="ARBA" id="ARBA00022980"/>
    </source>
</evidence>
<keyword evidence="4" id="KW-0813">Transport</keyword>
<dbReference type="PROSITE" id="PS50850">
    <property type="entry name" value="MFS"/>
    <property type="match status" value="1"/>
</dbReference>
<feature type="transmembrane region" description="Helical" evidence="13">
    <location>
        <begin position="458"/>
        <end position="477"/>
    </location>
</feature>
<dbReference type="eggNOG" id="KOG1678">
    <property type="taxonomic scope" value="Eukaryota"/>
</dbReference>
<dbReference type="InterPro" id="IPR020846">
    <property type="entry name" value="MFS_dom"/>
</dbReference>
<evidence type="ECO:0000256" key="13">
    <source>
        <dbReference type="SAM" id="Phobius"/>
    </source>
</evidence>
<feature type="transmembrane region" description="Helical" evidence="13">
    <location>
        <begin position="180"/>
        <end position="204"/>
    </location>
</feature>
<dbReference type="EMBL" id="KB722644">
    <property type="protein sequence ID" value="EMS24658.1"/>
    <property type="molecule type" value="Genomic_DNA"/>
</dbReference>
<dbReference type="SUPFAM" id="SSF103473">
    <property type="entry name" value="MFS general substrate transporter"/>
    <property type="match status" value="1"/>
</dbReference>
<comment type="similarity">
    <text evidence="3">Belongs to the major facilitator superfamily. Nitrate/nitrite porter (TC 2.A.1.8) family.</text>
</comment>
<dbReference type="GO" id="GO:0042128">
    <property type="term" value="P:nitrate assimilation"/>
    <property type="evidence" value="ECO:0007669"/>
    <property type="project" value="UniProtKB-KW"/>
</dbReference>
<evidence type="ECO:0000256" key="4">
    <source>
        <dbReference type="ARBA" id="ARBA00022448"/>
    </source>
</evidence>
<dbReference type="Proteomes" id="UP000016926">
    <property type="component" value="Unassembled WGS sequence"/>
</dbReference>
<sequence length="559" mass="60038">MVSLFCFGAPPVDPATKKALALPIINPLNRHGRIFWYAMPPLLAATIKRDLALTDDEVANSNIVAGVTSLIVRLIAGPLCDRIGPRYVLVGTLFLSAIPCGAAGTARNATGLYFIRFFMGIAGAAFVPCQALMAAWFDKRVIGTASAFAAGWGDAGVGVTFFVMPAVFDSFLASHNQPEHIAWRLSFIVPGILLIVCGIAVLALNDDTPTGSWSTRNLDISRQSPQSVFDSASSSTTLLARPSPAYHKTPKSQQDLEKGQATVSEVRRCRSDVQDTAVASMQPNVGRHPLRDLCCIQTLMLAAAYASTFGTALVGNSILVSWYMSKFGWQQGEAGKWAALFGLLNVVARPFGGLMADVWYRTLGEQRGLHAKKFWMSALCVLGGAFALLVGLLNPNSPAILILLASLLAISIEAGNGAVYAVVPHVNPHINGLMGGITGASGNLGGIAFSVIARHSSFAKTVWITGACGVVIGLLITPIPPLPKRMRSVLCKTTLFTRVSGRDARINWICNPVHRRRESRGLTSAGKQNRGLGKGHSYHKSNRRAQWPKHNTLSLRRYR</sequence>
<keyword evidence="10 11" id="KW-0687">Ribonucleoprotein</keyword>
<dbReference type="InterPro" id="IPR024794">
    <property type="entry name" value="Rbsml_eL15_core_dom_sf"/>
</dbReference>
<feature type="transmembrane region" description="Helical" evidence="13">
    <location>
        <begin position="149"/>
        <end position="168"/>
    </location>
</feature>
<feature type="region of interest" description="Disordered" evidence="12">
    <location>
        <begin position="519"/>
        <end position="559"/>
    </location>
</feature>
<feature type="transmembrane region" description="Helical" evidence="13">
    <location>
        <begin position="87"/>
        <end position="106"/>
    </location>
</feature>
<dbReference type="Gene3D" id="1.20.1250.20">
    <property type="entry name" value="MFS general substrate transporter like domains"/>
    <property type="match status" value="2"/>
</dbReference>
<dbReference type="NCBIfam" id="TIGR00886">
    <property type="entry name" value="2A0108"/>
    <property type="match status" value="1"/>
</dbReference>
<gene>
    <name evidence="15" type="ORF">RHTO_04837</name>
</gene>
<evidence type="ECO:0000313" key="15">
    <source>
        <dbReference type="EMBL" id="EMS24658.1"/>
    </source>
</evidence>
<evidence type="ECO:0000256" key="8">
    <source>
        <dbReference type="ARBA" id="ARBA00023063"/>
    </source>
</evidence>
<dbReference type="InterPro" id="IPR036259">
    <property type="entry name" value="MFS_trans_sf"/>
</dbReference>
<comment type="subcellular location">
    <subcellularLocation>
        <location evidence="1">Membrane</location>
        <topology evidence="1">Multi-pass membrane protein</topology>
    </subcellularLocation>
</comment>
<evidence type="ECO:0000256" key="1">
    <source>
        <dbReference type="ARBA" id="ARBA00004141"/>
    </source>
</evidence>
<dbReference type="RefSeq" id="XP_016275777.1">
    <property type="nucleotide sequence ID" value="XM_016418501.1"/>
</dbReference>
<feature type="compositionally biased region" description="Basic residues" evidence="12">
    <location>
        <begin position="536"/>
        <end position="547"/>
    </location>
</feature>
<evidence type="ECO:0000256" key="12">
    <source>
        <dbReference type="SAM" id="MobiDB-lite"/>
    </source>
</evidence>
<feature type="transmembrane region" description="Helical" evidence="13">
    <location>
        <begin position="374"/>
        <end position="393"/>
    </location>
</feature>
<keyword evidence="16" id="KW-1185">Reference proteome</keyword>
<dbReference type="InterPro" id="IPR044772">
    <property type="entry name" value="NO3_transporter"/>
</dbReference>
<keyword evidence="6 11" id="KW-0689">Ribosomal protein</keyword>
<evidence type="ECO:0000256" key="9">
    <source>
        <dbReference type="ARBA" id="ARBA00023136"/>
    </source>
</evidence>
<evidence type="ECO:0000256" key="10">
    <source>
        <dbReference type="ARBA" id="ARBA00023274"/>
    </source>
</evidence>
<dbReference type="AlphaFoldDB" id="M7XWM2"/>
<dbReference type="InterPro" id="IPR000439">
    <property type="entry name" value="Ribosomal_eL15"/>
</dbReference>
<name>M7XWM2_RHOT1</name>
<reference evidence="15 16" key="1">
    <citation type="journal article" date="2012" name="Nat. Commun.">
        <title>A multi-omic map of the lipid-producing yeast Rhodosporidium toruloides.</title>
        <authorList>
            <person name="Zhu Z."/>
            <person name="Zhang S."/>
            <person name="Liu H."/>
            <person name="Shen H."/>
            <person name="Lin X."/>
            <person name="Yang F."/>
            <person name="Zhou Y.J."/>
            <person name="Jin G."/>
            <person name="Ye M."/>
            <person name="Zou H."/>
            <person name="Zou H."/>
            <person name="Zhao Z.K."/>
        </authorList>
    </citation>
    <scope>NUCLEOTIDE SEQUENCE [LARGE SCALE GENOMIC DNA]</scope>
    <source>
        <strain evidence="15 16">NP11</strain>
    </source>
</reference>
<dbReference type="GeneID" id="27368850"/>
<dbReference type="OrthoDB" id="434240at2759"/>
<evidence type="ECO:0000256" key="3">
    <source>
        <dbReference type="ARBA" id="ARBA00008432"/>
    </source>
</evidence>
<dbReference type="Pfam" id="PF00827">
    <property type="entry name" value="Ribosomal_L15e"/>
    <property type="match status" value="1"/>
</dbReference>
<dbReference type="InterPro" id="IPR004737">
    <property type="entry name" value="NO3_transporter_NarK/NarU-like"/>
</dbReference>
<dbReference type="GO" id="GO:0015113">
    <property type="term" value="F:nitrite transmembrane transporter activity"/>
    <property type="evidence" value="ECO:0007669"/>
    <property type="project" value="InterPro"/>
</dbReference>
<dbReference type="SUPFAM" id="SSF54189">
    <property type="entry name" value="Ribosomal proteins S24e, L23 and L15e"/>
    <property type="match status" value="1"/>
</dbReference>
<evidence type="ECO:0000256" key="2">
    <source>
        <dbReference type="ARBA" id="ARBA00006857"/>
    </source>
</evidence>
<accession>M7XWM2</accession>
<evidence type="ECO:0000256" key="5">
    <source>
        <dbReference type="ARBA" id="ARBA00022692"/>
    </source>
</evidence>
<protein>
    <recommendedName>
        <fullName evidence="11">Ribosomal protein L15</fullName>
    </recommendedName>
</protein>
<feature type="transmembrane region" description="Helical" evidence="13">
    <location>
        <begin position="299"/>
        <end position="325"/>
    </location>
</feature>
<dbReference type="GO" id="GO:0003735">
    <property type="term" value="F:structural constituent of ribosome"/>
    <property type="evidence" value="ECO:0007669"/>
    <property type="project" value="InterPro"/>
</dbReference>
<dbReference type="GO" id="GO:0006412">
    <property type="term" value="P:translation"/>
    <property type="evidence" value="ECO:0007669"/>
    <property type="project" value="InterPro"/>
</dbReference>
<comment type="similarity">
    <text evidence="2 11">Belongs to the eukaryotic ribosomal protein eL15 family.</text>
</comment>
<proteinExistence type="inferred from homology"/>
<evidence type="ECO:0000259" key="14">
    <source>
        <dbReference type="PROSITE" id="PS50850"/>
    </source>
</evidence>
<dbReference type="Gene3D" id="3.40.1120.10">
    <property type="entry name" value="Ribosomal protein l15e"/>
    <property type="match status" value="1"/>
</dbReference>
<dbReference type="HOGENOM" id="CLU_024204_1_1_1"/>
<feature type="domain" description="Major facilitator superfamily (MFS) profile" evidence="14">
    <location>
        <begin position="1"/>
        <end position="484"/>
    </location>
</feature>
<keyword evidence="8" id="KW-0534">Nitrate assimilation</keyword>
<feature type="transmembrane region" description="Helical" evidence="13">
    <location>
        <begin position="430"/>
        <end position="452"/>
    </location>
</feature>
<feature type="compositionally biased region" description="Polar residues" evidence="12">
    <location>
        <begin position="549"/>
        <end position="559"/>
    </location>
</feature>
<keyword evidence="9 13" id="KW-0472">Membrane</keyword>
<dbReference type="PANTHER" id="PTHR23515">
    <property type="entry name" value="HIGH-AFFINITY NITRATE TRANSPORTER 2.3"/>
    <property type="match status" value="1"/>
</dbReference>
<keyword evidence="7 13" id="KW-1133">Transmembrane helix</keyword>
<feature type="transmembrane region" description="Helical" evidence="13">
    <location>
        <begin position="337"/>
        <end position="362"/>
    </location>
</feature>
<feature type="transmembrane region" description="Helical" evidence="13">
    <location>
        <begin position="112"/>
        <end position="137"/>
    </location>
</feature>
<evidence type="ECO:0000256" key="11">
    <source>
        <dbReference type="RuleBase" id="RU000663"/>
    </source>
</evidence>
<organism evidence="15 16">
    <name type="scientific">Rhodotorula toruloides (strain NP11)</name>
    <name type="common">Yeast</name>
    <name type="synonym">Rhodosporidium toruloides</name>
    <dbReference type="NCBI Taxonomy" id="1130832"/>
    <lineage>
        <taxon>Eukaryota</taxon>
        <taxon>Fungi</taxon>
        <taxon>Dikarya</taxon>
        <taxon>Basidiomycota</taxon>
        <taxon>Pucciniomycotina</taxon>
        <taxon>Microbotryomycetes</taxon>
        <taxon>Sporidiobolales</taxon>
        <taxon>Sporidiobolaceae</taxon>
        <taxon>Rhodotorula</taxon>
    </lineage>
</organism>
<dbReference type="InterPro" id="IPR011701">
    <property type="entry name" value="MFS"/>
</dbReference>
<dbReference type="InterPro" id="IPR012678">
    <property type="entry name" value="Ribosomal_uL23/eL15/eS24_sf"/>
</dbReference>
<keyword evidence="5 13" id="KW-0812">Transmembrane</keyword>
<dbReference type="Pfam" id="PF07690">
    <property type="entry name" value="MFS_1"/>
    <property type="match status" value="1"/>
</dbReference>
<feature type="transmembrane region" description="Helical" evidence="13">
    <location>
        <begin position="399"/>
        <end position="423"/>
    </location>
</feature>